<sequence>MTTYWLKFVTKSDATFGRGDGLASLVDAEVQHDRYGLPFLGGRSLKGLLEEECANILFALAPLNKDHDFNKAAKHLFGNPGSTDSDKAILHISDAKLPEDLRNAIAIASEVGNNKLGREQVLNSLTAIRRQTAISESGAPKKGSLRAMRVILRETPFEAELSFNQEPSDMDLPLLAACVKAFRRAGTGRNRGRGELTAMLCNEEGEDETYKHFAIFEKKVIG</sequence>
<gene>
    <name evidence="1" type="ORF">C4B59_12130</name>
</gene>
<dbReference type="Proteomes" id="UP000248329">
    <property type="component" value="Unassembled WGS sequence"/>
</dbReference>
<evidence type="ECO:0000313" key="2">
    <source>
        <dbReference type="Proteomes" id="UP000248329"/>
    </source>
</evidence>
<evidence type="ECO:0000313" key="1">
    <source>
        <dbReference type="EMBL" id="PXF59095.1"/>
    </source>
</evidence>
<protein>
    <submittedName>
        <fullName evidence="1">Uncharacterized protein</fullName>
    </submittedName>
</protein>
<comment type="caution">
    <text evidence="1">The sequence shown here is derived from an EMBL/GenBank/DDBJ whole genome shotgun (WGS) entry which is preliminary data.</text>
</comment>
<name>A0AC61L0Z3_9EURY</name>
<dbReference type="EMBL" id="PQXF01000028">
    <property type="protein sequence ID" value="PXF59095.1"/>
    <property type="molecule type" value="Genomic_DNA"/>
</dbReference>
<organism evidence="1 2">
    <name type="scientific">Candidatus Methanogaster sp</name>
    <dbReference type="NCBI Taxonomy" id="3386292"/>
    <lineage>
        <taxon>Archaea</taxon>
        <taxon>Methanobacteriati</taxon>
        <taxon>Methanobacteriota</taxon>
        <taxon>Stenosarchaea group</taxon>
        <taxon>Methanomicrobia</taxon>
        <taxon>Methanosarcinales</taxon>
        <taxon>ANME-2 cluster</taxon>
        <taxon>Candidatus Methanogasteraceae</taxon>
        <taxon>Candidatus Methanogaster</taxon>
    </lineage>
</organism>
<accession>A0AC61L0Z3</accession>
<proteinExistence type="predicted"/>
<reference evidence="1" key="1">
    <citation type="submission" date="2018-01" db="EMBL/GenBank/DDBJ databases">
        <authorList>
            <person name="Krukenberg V."/>
        </authorList>
    </citation>
    <scope>NUCLEOTIDE SEQUENCE</scope>
    <source>
        <strain evidence="1">E20ANME2</strain>
    </source>
</reference>